<reference evidence="1 2" key="1">
    <citation type="submission" date="2020-08" db="EMBL/GenBank/DDBJ databases">
        <title>Genomic Encyclopedia of Type Strains, Phase IV (KMG-IV): sequencing the most valuable type-strain genomes for metagenomic binning, comparative biology and taxonomic classification.</title>
        <authorList>
            <person name="Goeker M."/>
        </authorList>
    </citation>
    <scope>NUCLEOTIDE SEQUENCE [LARGE SCALE GENOMIC DNA]</scope>
    <source>
        <strain evidence="1 2">DSM 12252</strain>
    </source>
</reference>
<dbReference type="GO" id="GO:0003677">
    <property type="term" value="F:DNA binding"/>
    <property type="evidence" value="ECO:0007669"/>
    <property type="project" value="UniProtKB-KW"/>
</dbReference>
<accession>A0A7W7YBA5</accession>
<evidence type="ECO:0000313" key="1">
    <source>
        <dbReference type="EMBL" id="MBB5033011.1"/>
    </source>
</evidence>
<dbReference type="AlphaFoldDB" id="A0A7W7YBA5"/>
<keyword evidence="2" id="KW-1185">Reference proteome</keyword>
<dbReference type="RefSeq" id="WP_184339935.1">
    <property type="nucleotide sequence ID" value="NZ_JACHIG010000005.1"/>
</dbReference>
<proteinExistence type="predicted"/>
<dbReference type="Proteomes" id="UP000590740">
    <property type="component" value="Unassembled WGS sequence"/>
</dbReference>
<name>A0A7W7YBA5_9BACT</name>
<protein>
    <submittedName>
        <fullName evidence="1">Bifunctional DNA-binding transcriptional regulator/antitoxin component of YhaV-PrlF toxin-antitoxin module</fullName>
    </submittedName>
</protein>
<gene>
    <name evidence="1" type="ORF">HNQ65_002594</name>
</gene>
<evidence type="ECO:0000313" key="2">
    <source>
        <dbReference type="Proteomes" id="UP000590740"/>
    </source>
</evidence>
<dbReference type="SUPFAM" id="SSF89447">
    <property type="entry name" value="AbrB/MazE/MraZ-like"/>
    <property type="match status" value="1"/>
</dbReference>
<dbReference type="InterPro" id="IPR037914">
    <property type="entry name" value="SpoVT-AbrB_sf"/>
</dbReference>
<keyword evidence="1" id="KW-0238">DNA-binding</keyword>
<dbReference type="EMBL" id="JACHIG010000005">
    <property type="protein sequence ID" value="MBB5033011.1"/>
    <property type="molecule type" value="Genomic_DNA"/>
</dbReference>
<sequence>MTYSSTLTSKNQTTLPKAVVHLLGATPSSILAYEILEDGKVLLTAKSATFKDIADTFPKKKATKPISIEDMKRAVAQGAAKRFKKAVK</sequence>
<comment type="caution">
    <text evidence="1">The sequence shown here is derived from an EMBL/GenBank/DDBJ whole genome shotgun (WGS) entry which is preliminary data.</text>
</comment>
<organism evidence="1 2">
    <name type="scientific">Prosthecobacter vanneervenii</name>
    <dbReference type="NCBI Taxonomy" id="48466"/>
    <lineage>
        <taxon>Bacteria</taxon>
        <taxon>Pseudomonadati</taxon>
        <taxon>Verrucomicrobiota</taxon>
        <taxon>Verrucomicrobiia</taxon>
        <taxon>Verrucomicrobiales</taxon>
        <taxon>Verrucomicrobiaceae</taxon>
        <taxon>Prosthecobacter</taxon>
    </lineage>
</organism>